<feature type="region of interest" description="Disordered" evidence="1">
    <location>
        <begin position="40"/>
        <end position="68"/>
    </location>
</feature>
<evidence type="ECO:0000256" key="1">
    <source>
        <dbReference type="SAM" id="MobiDB-lite"/>
    </source>
</evidence>
<accession>A0A369K3P4</accession>
<organism evidence="2 3">
    <name type="scientific">Hypsizygus marmoreus</name>
    <name type="common">White beech mushroom</name>
    <name type="synonym">Agaricus marmoreus</name>
    <dbReference type="NCBI Taxonomy" id="39966"/>
    <lineage>
        <taxon>Eukaryota</taxon>
        <taxon>Fungi</taxon>
        <taxon>Dikarya</taxon>
        <taxon>Basidiomycota</taxon>
        <taxon>Agaricomycotina</taxon>
        <taxon>Agaricomycetes</taxon>
        <taxon>Agaricomycetidae</taxon>
        <taxon>Agaricales</taxon>
        <taxon>Tricholomatineae</taxon>
        <taxon>Lyophyllaceae</taxon>
        <taxon>Hypsizygus</taxon>
    </lineage>
</organism>
<comment type="caution">
    <text evidence="2">The sequence shown here is derived from an EMBL/GenBank/DDBJ whole genome shotgun (WGS) entry which is preliminary data.</text>
</comment>
<name>A0A369K3P4_HYPMA</name>
<reference evidence="2" key="1">
    <citation type="submission" date="2018-04" db="EMBL/GenBank/DDBJ databases">
        <title>Whole genome sequencing of Hypsizygus marmoreus.</title>
        <authorList>
            <person name="Choi I.-G."/>
            <person name="Min B."/>
            <person name="Kim J.-G."/>
            <person name="Kim S."/>
            <person name="Oh Y.-L."/>
            <person name="Kong W.-S."/>
            <person name="Park H."/>
            <person name="Jeong J."/>
            <person name="Song E.-S."/>
        </authorList>
    </citation>
    <scope>NUCLEOTIDE SEQUENCE [LARGE SCALE GENOMIC DNA]</scope>
    <source>
        <strain evidence="2">51987-8</strain>
    </source>
</reference>
<dbReference type="Proteomes" id="UP000076154">
    <property type="component" value="Unassembled WGS sequence"/>
</dbReference>
<proteinExistence type="predicted"/>
<evidence type="ECO:0000313" key="2">
    <source>
        <dbReference type="EMBL" id="RDB27387.1"/>
    </source>
</evidence>
<dbReference type="InParanoid" id="A0A369K3P4"/>
<dbReference type="AlphaFoldDB" id="A0A369K3P4"/>
<evidence type="ECO:0000313" key="3">
    <source>
        <dbReference type="Proteomes" id="UP000076154"/>
    </source>
</evidence>
<keyword evidence="3" id="KW-1185">Reference proteome</keyword>
<protein>
    <submittedName>
        <fullName evidence="2">Uncharacterized protein</fullName>
    </submittedName>
</protein>
<sequence>MNEQPIHHRELLRSAALFAWVFIGVFTDLPPSPLVSRPPFPNSRLPPTIGHHRPLTPHTKIARRDNGLGKHPSTYFRLVFLEYVTHHHQNVLPV</sequence>
<gene>
    <name evidence="2" type="ORF">Hypma_004501</name>
</gene>
<dbReference type="EMBL" id="LUEZ02000017">
    <property type="protein sequence ID" value="RDB27387.1"/>
    <property type="molecule type" value="Genomic_DNA"/>
</dbReference>